<dbReference type="AlphaFoldDB" id="A0AA46SBS2"/>
<reference evidence="1" key="1">
    <citation type="submission" date="2022-09" db="EMBL/GenBank/DDBJ databases">
        <title>The genome sequence of Rhodococcus aetherivorans N1.</title>
        <authorList>
            <person name="Jiang W."/>
        </authorList>
    </citation>
    <scope>NUCLEOTIDE SEQUENCE</scope>
    <source>
        <strain evidence="1">N1</strain>
    </source>
</reference>
<evidence type="ECO:0000313" key="1">
    <source>
        <dbReference type="EMBL" id="UYF92286.1"/>
    </source>
</evidence>
<dbReference type="GeneID" id="83622250"/>
<dbReference type="RefSeq" id="WP_231385896.1">
    <property type="nucleotide sequence ID" value="NZ_BAAAYP010000012.1"/>
</dbReference>
<protein>
    <submittedName>
        <fullName evidence="1">Uncharacterized protein</fullName>
    </submittedName>
</protein>
<name>A0AA46SBS2_9NOCA</name>
<organism evidence="1 2">
    <name type="scientific">Rhodococcus aetherivorans</name>
    <dbReference type="NCBI Taxonomy" id="191292"/>
    <lineage>
        <taxon>Bacteria</taxon>
        <taxon>Bacillati</taxon>
        <taxon>Actinomycetota</taxon>
        <taxon>Actinomycetes</taxon>
        <taxon>Mycobacteriales</taxon>
        <taxon>Nocardiaceae</taxon>
        <taxon>Rhodococcus</taxon>
    </lineage>
</organism>
<evidence type="ECO:0000313" key="2">
    <source>
        <dbReference type="Proteomes" id="UP001163947"/>
    </source>
</evidence>
<accession>A0AA46SBS2</accession>
<gene>
    <name evidence="1" type="ORF">OCS65_17495</name>
</gene>
<proteinExistence type="predicted"/>
<sequence>MRETMNTVTSQYLTSLVGALEDTDRRRETIGAQLAELEYVLLQTGETELAAQVTKVLGDRYYKPILSKAEELRGHEQS</sequence>
<dbReference type="EMBL" id="CP106982">
    <property type="protein sequence ID" value="UYF92286.1"/>
    <property type="molecule type" value="Genomic_DNA"/>
</dbReference>
<dbReference type="Proteomes" id="UP001163947">
    <property type="component" value="Chromosome"/>
</dbReference>